<dbReference type="RefSeq" id="WP_020645399.1">
    <property type="nucleotide sequence ID" value="NZ_QHHU01000012.1"/>
</dbReference>
<gene>
    <name evidence="3" type="ORF">DMA12_10575</name>
</gene>
<evidence type="ECO:0000313" key="3">
    <source>
        <dbReference type="EMBL" id="RSM46677.1"/>
    </source>
</evidence>
<evidence type="ECO:0000313" key="4">
    <source>
        <dbReference type="Proteomes" id="UP000286716"/>
    </source>
</evidence>
<reference evidence="3 4" key="1">
    <citation type="submission" date="2018-05" db="EMBL/GenBank/DDBJ databases">
        <title>Evolution of GPA BGCs.</title>
        <authorList>
            <person name="Waglechner N."/>
            <person name="Wright G.D."/>
        </authorList>
    </citation>
    <scope>NUCLEOTIDE SEQUENCE [LARGE SCALE GENOMIC DNA]</scope>
    <source>
        <strain evidence="3 4">DSM 5908</strain>
    </source>
</reference>
<dbReference type="Pfam" id="PF07704">
    <property type="entry name" value="PSK_trans_fac"/>
    <property type="match status" value="1"/>
</dbReference>
<proteinExistence type="predicted"/>
<organism evidence="3 4">
    <name type="scientific">Amycolatopsis balhimycina DSM 5908</name>
    <dbReference type="NCBI Taxonomy" id="1081091"/>
    <lineage>
        <taxon>Bacteria</taxon>
        <taxon>Bacillati</taxon>
        <taxon>Actinomycetota</taxon>
        <taxon>Actinomycetes</taxon>
        <taxon>Pseudonocardiales</taxon>
        <taxon>Pseudonocardiaceae</taxon>
        <taxon>Amycolatopsis</taxon>
    </lineage>
</organism>
<dbReference type="InterPro" id="IPR011660">
    <property type="entry name" value="VapB-like"/>
</dbReference>
<keyword evidence="2" id="KW-0175">Coiled coil</keyword>
<keyword evidence="1" id="KW-1277">Toxin-antitoxin system</keyword>
<sequence length="90" mass="10391">MAMNIKDPETERLAAEVAELTGDTKTGAVREALRLRRDQLKKQENAEQRLKRMRRVLEEEIWPLIPPEELGKPIPKEEWEDILGFGPEGV</sequence>
<comment type="caution">
    <text evidence="3">The sequence shown here is derived from an EMBL/GenBank/DDBJ whole genome shotgun (WGS) entry which is preliminary data.</text>
</comment>
<dbReference type="Proteomes" id="UP000286716">
    <property type="component" value="Unassembled WGS sequence"/>
</dbReference>
<name>A0A428WUC4_AMYBA</name>
<protein>
    <submittedName>
        <fullName evidence="3">Protein transcription factor</fullName>
    </submittedName>
</protein>
<feature type="coiled-coil region" evidence="2">
    <location>
        <begin position="29"/>
        <end position="60"/>
    </location>
</feature>
<evidence type="ECO:0000256" key="1">
    <source>
        <dbReference type="ARBA" id="ARBA00022649"/>
    </source>
</evidence>
<dbReference type="EMBL" id="QHHU01000012">
    <property type="protein sequence ID" value="RSM46677.1"/>
    <property type="molecule type" value="Genomic_DNA"/>
</dbReference>
<evidence type="ECO:0000256" key="2">
    <source>
        <dbReference type="SAM" id="Coils"/>
    </source>
</evidence>
<dbReference type="AlphaFoldDB" id="A0A428WUC4"/>
<dbReference type="OrthoDB" id="27145at2"/>
<accession>A0A428WUC4</accession>
<keyword evidence="4" id="KW-1185">Reference proteome</keyword>